<reference evidence="4 5" key="1">
    <citation type="journal article" date="2007" name="Int. J. Syst. Evol. Microbiol.">
        <title>Oceanobacillus profundus sp. nov., isolated from a deep-sea sediment core.</title>
        <authorList>
            <person name="Kim Y.G."/>
            <person name="Choi D.H."/>
            <person name="Hyun S."/>
            <person name="Cho B.C."/>
        </authorList>
    </citation>
    <scope>NUCLEOTIDE SEQUENCE [LARGE SCALE GENOMIC DNA]</scope>
    <source>
        <strain evidence="4 5">DSM 18246</strain>
    </source>
</reference>
<dbReference type="InterPro" id="IPR027417">
    <property type="entry name" value="P-loop_NTPase"/>
</dbReference>
<comment type="caution">
    <text evidence="4">The sequence shown here is derived from an EMBL/GenBank/DDBJ whole genome shotgun (WGS) entry which is preliminary data.</text>
</comment>
<dbReference type="SUPFAM" id="SSF52540">
    <property type="entry name" value="P-loop containing nucleoside triphosphate hydrolases"/>
    <property type="match status" value="1"/>
</dbReference>
<feature type="transmembrane region" description="Helical" evidence="1">
    <location>
        <begin position="472"/>
        <end position="496"/>
    </location>
</feature>
<dbReference type="AlphaFoldDB" id="A0A417YMU0"/>
<dbReference type="Gene3D" id="3.40.50.300">
    <property type="entry name" value="P-loop containing nucleotide triphosphate hydrolases"/>
    <property type="match status" value="1"/>
</dbReference>
<dbReference type="GO" id="GO:0005525">
    <property type="term" value="F:GTP binding"/>
    <property type="evidence" value="ECO:0007669"/>
    <property type="project" value="InterPro"/>
</dbReference>
<dbReference type="GO" id="GO:0015093">
    <property type="term" value="F:ferrous iron transmembrane transporter activity"/>
    <property type="evidence" value="ECO:0007669"/>
    <property type="project" value="TreeGrafter"/>
</dbReference>
<dbReference type="InterPro" id="IPR011642">
    <property type="entry name" value="Gate_dom"/>
</dbReference>
<dbReference type="Pfam" id="PF02421">
    <property type="entry name" value="FeoB_N"/>
    <property type="match status" value="1"/>
</dbReference>
<keyword evidence="1" id="KW-0812">Transmembrane</keyword>
<dbReference type="PANTHER" id="PTHR43185:SF1">
    <property type="entry name" value="FE(2+) TRANSPORTER FEOB"/>
    <property type="match status" value="1"/>
</dbReference>
<feature type="transmembrane region" description="Helical" evidence="1">
    <location>
        <begin position="282"/>
        <end position="303"/>
    </location>
</feature>
<feature type="domain" description="FeoB-type G" evidence="2">
    <location>
        <begin position="31"/>
        <end position="173"/>
    </location>
</feature>
<proteinExistence type="predicted"/>
<evidence type="ECO:0000313" key="4">
    <source>
        <dbReference type="EMBL" id="RHW35131.1"/>
    </source>
</evidence>
<name>A0A417YMU0_9BACI</name>
<dbReference type="InterPro" id="IPR050860">
    <property type="entry name" value="FeoB_GTPase"/>
</dbReference>
<dbReference type="Pfam" id="PF07670">
    <property type="entry name" value="Gate"/>
    <property type="match status" value="1"/>
</dbReference>
<accession>A0A417YMU0</accession>
<feature type="transmembrane region" description="Helical" evidence="1">
    <location>
        <begin position="516"/>
        <end position="540"/>
    </location>
</feature>
<dbReference type="GO" id="GO:0005886">
    <property type="term" value="C:plasma membrane"/>
    <property type="evidence" value="ECO:0007669"/>
    <property type="project" value="TreeGrafter"/>
</dbReference>
<feature type="transmembrane region" description="Helical" evidence="1">
    <location>
        <begin position="552"/>
        <end position="574"/>
    </location>
</feature>
<evidence type="ECO:0000313" key="5">
    <source>
        <dbReference type="Proteomes" id="UP000285456"/>
    </source>
</evidence>
<feature type="transmembrane region" description="Helical" evidence="1">
    <location>
        <begin position="387"/>
        <end position="407"/>
    </location>
</feature>
<gene>
    <name evidence="4" type="ORF">D1B32_00480</name>
</gene>
<evidence type="ECO:0000259" key="3">
    <source>
        <dbReference type="Pfam" id="PF07670"/>
    </source>
</evidence>
<sequence length="575" mass="64576">MNYIRRKIFIWTIFQVAERAVSVKNKTDKLIALVGLESVGKSALFRHMTGHQTGVETNVKGSTVVLTRRGLKRNAEVELVDTPGIRFKDDSMTTRMTLGEIKFLEEIIIVVKSPHLKNDFLLLEEQLHLRGKKVTVIATHKDIYEPSDEEKHFIKDLLNVPVIWCNSRSMDEAEQDELWEAIQDASPWKLNSSLLHFLPSDHEAENKNWLETVLRQKVIGPLFALLLIISMFASPVFLAYLFSSYVEPFSEKMMIVPLKEYAVHFPAFFQVLLIGDYGALTLGWYSFLWAFPVVLFIGLSVAVTEETGIQEHITHALDPWLRKIGLTGRDLIPVLTGYGCNVVAVMQSRSCSSCTRASCISMISFGSACSYQIGATLSLFGSAGKPILFFPYILILFIVGAIHTRVWNKNSLPLTTVSSLPYLQSITWRGTAFRLKGMLKQFFTQAMPIFILICLVASIFDYLHVMKGLSALITPILVLFSLPADVAPGVIFSVFRKDGMMVLNEGQGSLLQSLETWQLFITVYLASTLSSCLVTLFTIYKELGGRHAVKLLGKQMITSIISTLLIAIVLYTYFN</sequence>
<feature type="transmembrane region" description="Helical" evidence="1">
    <location>
        <begin position="222"/>
        <end position="243"/>
    </location>
</feature>
<dbReference type="InterPro" id="IPR030389">
    <property type="entry name" value="G_FEOB_dom"/>
</dbReference>
<dbReference type="EMBL" id="QWEH01000001">
    <property type="protein sequence ID" value="RHW35131.1"/>
    <property type="molecule type" value="Genomic_DNA"/>
</dbReference>
<protein>
    <submittedName>
        <fullName evidence="4">Ferrous iron transporter B</fullName>
    </submittedName>
</protein>
<evidence type="ECO:0000256" key="1">
    <source>
        <dbReference type="SAM" id="Phobius"/>
    </source>
</evidence>
<keyword evidence="1" id="KW-1133">Transmembrane helix</keyword>
<organism evidence="4 5">
    <name type="scientific">Oceanobacillus profundus</name>
    <dbReference type="NCBI Taxonomy" id="372463"/>
    <lineage>
        <taxon>Bacteria</taxon>
        <taxon>Bacillati</taxon>
        <taxon>Bacillota</taxon>
        <taxon>Bacilli</taxon>
        <taxon>Bacillales</taxon>
        <taxon>Bacillaceae</taxon>
        <taxon>Oceanobacillus</taxon>
    </lineage>
</organism>
<keyword evidence="1" id="KW-0472">Membrane</keyword>
<feature type="transmembrane region" description="Helical" evidence="1">
    <location>
        <begin position="442"/>
        <end position="460"/>
    </location>
</feature>
<keyword evidence="5" id="KW-1185">Reference proteome</keyword>
<feature type="domain" description="Nucleoside transporter/FeoB GTPase Gate" evidence="3">
    <location>
        <begin position="287"/>
        <end position="382"/>
    </location>
</feature>
<dbReference type="Proteomes" id="UP000285456">
    <property type="component" value="Unassembled WGS sequence"/>
</dbReference>
<evidence type="ECO:0000259" key="2">
    <source>
        <dbReference type="Pfam" id="PF02421"/>
    </source>
</evidence>
<dbReference type="PANTHER" id="PTHR43185">
    <property type="entry name" value="FERROUS IRON TRANSPORT PROTEIN B"/>
    <property type="match status" value="1"/>
</dbReference>